<feature type="transmembrane region" description="Helical" evidence="1">
    <location>
        <begin position="136"/>
        <end position="160"/>
    </location>
</feature>
<proteinExistence type="predicted"/>
<keyword evidence="1" id="KW-0812">Transmembrane</keyword>
<feature type="transmembrane region" description="Helical" evidence="1">
    <location>
        <begin position="88"/>
        <end position="110"/>
    </location>
</feature>
<evidence type="ECO:0000313" key="3">
    <source>
        <dbReference type="Proteomes" id="UP001049176"/>
    </source>
</evidence>
<keyword evidence="1" id="KW-1133">Transmembrane helix</keyword>
<feature type="transmembrane region" description="Helical" evidence="1">
    <location>
        <begin position="6"/>
        <end position="26"/>
    </location>
</feature>
<name>A0A9P7S0R9_9AGAR</name>
<sequence>MWSMQFFGQLCSNLSLSIGLNLLLVMIWRKDGQKLEKWYFIGSILHALIVTLPPVFARAWGVDPLTGSCGYRSSDQSERFRWRMATVLAWPLLDIIGELITFVFILIFMVRSKAFNGNFLKSQNRKTSRKRKYRTVILRIALYPLSAAISVILLVCGDIYTNRKNPSNQVAIVLIPIGYSVRPLLYSLLTILDPSLSRALRTLFNIVRGHSTESHSTGRRSETGHTQPISIATVVSVSHSYPNEYELKQATPPLGAGIQSDKGMKDPHSNDVILPRAPSPTKHLHARFSSHDGNCHDVAFDLPQAAGDSDLQLETRDCPSHWGPPMSHLLHRRSEASEDSGEFLKQL</sequence>
<dbReference type="Gene3D" id="1.20.1070.10">
    <property type="entry name" value="Rhodopsin 7-helix transmembrane proteins"/>
    <property type="match status" value="1"/>
</dbReference>
<protein>
    <submittedName>
        <fullName evidence="2">Uncharacterized protein</fullName>
    </submittedName>
</protein>
<gene>
    <name evidence="2" type="ORF">E1B28_007019</name>
</gene>
<keyword evidence="1" id="KW-0472">Membrane</keyword>
<comment type="caution">
    <text evidence="2">The sequence shown here is derived from an EMBL/GenBank/DDBJ whole genome shotgun (WGS) entry which is preliminary data.</text>
</comment>
<dbReference type="AlphaFoldDB" id="A0A9P7S0R9"/>
<keyword evidence="3" id="KW-1185">Reference proteome</keyword>
<evidence type="ECO:0000313" key="2">
    <source>
        <dbReference type="EMBL" id="KAG7093339.1"/>
    </source>
</evidence>
<dbReference type="RefSeq" id="XP_043009809.1">
    <property type="nucleotide sequence ID" value="XM_043151729.1"/>
</dbReference>
<evidence type="ECO:0000256" key="1">
    <source>
        <dbReference type="SAM" id="Phobius"/>
    </source>
</evidence>
<dbReference type="Proteomes" id="UP001049176">
    <property type="component" value="Chromosome 4"/>
</dbReference>
<dbReference type="OrthoDB" id="3251871at2759"/>
<organism evidence="2 3">
    <name type="scientific">Marasmius oreades</name>
    <name type="common">fairy-ring Marasmius</name>
    <dbReference type="NCBI Taxonomy" id="181124"/>
    <lineage>
        <taxon>Eukaryota</taxon>
        <taxon>Fungi</taxon>
        <taxon>Dikarya</taxon>
        <taxon>Basidiomycota</taxon>
        <taxon>Agaricomycotina</taxon>
        <taxon>Agaricomycetes</taxon>
        <taxon>Agaricomycetidae</taxon>
        <taxon>Agaricales</taxon>
        <taxon>Marasmiineae</taxon>
        <taxon>Marasmiaceae</taxon>
        <taxon>Marasmius</taxon>
    </lineage>
</organism>
<dbReference type="KEGG" id="more:E1B28_007019"/>
<dbReference type="EMBL" id="CM032184">
    <property type="protein sequence ID" value="KAG7093339.1"/>
    <property type="molecule type" value="Genomic_DNA"/>
</dbReference>
<feature type="transmembrane region" description="Helical" evidence="1">
    <location>
        <begin position="38"/>
        <end position="56"/>
    </location>
</feature>
<accession>A0A9P7S0R9</accession>
<reference evidence="2" key="1">
    <citation type="journal article" date="2021" name="Genome Biol. Evol.">
        <title>The assembled and annotated genome of the fairy-ring fungus Marasmius oreades.</title>
        <authorList>
            <person name="Hiltunen M."/>
            <person name="Ament-Velasquez S.L."/>
            <person name="Johannesson H."/>
        </authorList>
    </citation>
    <scope>NUCLEOTIDE SEQUENCE</scope>
    <source>
        <strain evidence="2">03SP1</strain>
    </source>
</reference>
<dbReference type="GeneID" id="66076095"/>
<feature type="transmembrane region" description="Helical" evidence="1">
    <location>
        <begin position="172"/>
        <end position="192"/>
    </location>
</feature>